<evidence type="ECO:0000256" key="2">
    <source>
        <dbReference type="ARBA" id="ARBA00022450"/>
    </source>
</evidence>
<dbReference type="InterPro" id="IPR055123">
    <property type="entry name" value="SpnB-like_Rossmann"/>
</dbReference>
<dbReference type="GO" id="GO:0017000">
    <property type="term" value="P:antibiotic biosynthetic process"/>
    <property type="evidence" value="ECO:0007669"/>
    <property type="project" value="UniProtKB-KW"/>
</dbReference>
<accession>A0A505DSG6</accession>
<dbReference type="InterPro" id="IPR009081">
    <property type="entry name" value="PP-bd_ACP"/>
</dbReference>
<dbReference type="Gene3D" id="3.40.50.720">
    <property type="entry name" value="NAD(P)-binding Rossmann-like Domain"/>
    <property type="match status" value="1"/>
</dbReference>
<dbReference type="Pfam" id="PF14765">
    <property type="entry name" value="PS-DH"/>
    <property type="match status" value="1"/>
</dbReference>
<dbReference type="Pfam" id="PF00550">
    <property type="entry name" value="PP-binding"/>
    <property type="match status" value="1"/>
</dbReference>
<evidence type="ECO:0000256" key="6">
    <source>
        <dbReference type="ARBA" id="ARBA00023268"/>
    </source>
</evidence>
<name>A0A505DSG6_9ACTN</name>
<evidence type="ECO:0000313" key="11">
    <source>
        <dbReference type="Proteomes" id="UP000317378"/>
    </source>
</evidence>
<sequence length="1022" mass="106914">MAQESLTGDAQLIAALRKDRPEPQALVTALGRLHIAGVTPDWSAYFTGTGARRVDLPTYAFQHQRYWLRGASRQDARAGLGFETIEHPLLTTVVPLAGEDGQLFSGRLSLAEQPWLAGDAAADTVLVPATLLLDLALYAADHVGCDQVGELMLEAPLVLFADTPLQLQVVVGAPDASGDRRLAVHARPDGGEWTRHASGSLTREAAPQSEPVVWLPDGAEPVTPERVAELLGDLPAYPLSTAVWRHGDDLYTEVVLDEDHAIDAERYALHPALLEGVLRAVHAGTDRDAADAPAEAGESGGQVRMPFAWTGVSVRATGATVLRARLTRADGDALAVEVTDPAGGAVASVASLAFRPVPAADLVGRPVHHDSLFRIDWAAVPAPLAAPTGRWCVLGDDPHGIADALRAAGTDVDVRDERYVLDSGDESGVAAPQSGAVPNIVLFDAASPASGDTAADAHHTAHRVLAALQAWSADERWVDSTLVLVTHGAVGTGPDDPVRDPAGAVVWGLVRSAQAEQPGRFVVVDVDDTNASLRALPDAVHSGETQSALRAGRLAVPRLARAELPAAGERLRLRPDGTVLVTGGTGGIGALTARHLVTEHGVRHLLLVSRSGPDAEGAAALRDELTGLGAEVTIAACDLADRTALADVLAGVPAEHPLTAIVHTAGVLADGVLSSLTPQRMDEVLRPKVDGLVHLDGLTRDTDLTAFVTFSAAGSVLGSAGQGNYSAANTFIDAFAQYRRAQGLPAQSLAWGLWDLSAGMAALGDLTVDERRRLRRAGMLSVTAEQGLALFDSATAAADAVLVPARLDLTRLRTLGPDEEVSDLLRGLVRTPARRAAAGAGTEPAAAPGLEDRLAAADAGERRRILLDLVRGTVAAALGFADRNDVVPQRGFLELGLNSLTAVEVRNRLGTATGRQLPVTVMFDYPSADQLADFLVERLAPRDVRPAPAIVHGDLDRIEATLAAGDLSEQERGAVTSRLQELLAKFEHGSGGATDRSALADQLADASDNDLFDIIDKGIGAP</sequence>
<dbReference type="Pfam" id="PF21089">
    <property type="entry name" value="PKS_DH_N"/>
    <property type="match status" value="1"/>
</dbReference>
<dbReference type="InterPro" id="IPR020806">
    <property type="entry name" value="PKS_PP-bd"/>
</dbReference>
<dbReference type="PANTHER" id="PTHR43775">
    <property type="entry name" value="FATTY ACID SYNTHASE"/>
    <property type="match status" value="1"/>
</dbReference>
<dbReference type="Gene3D" id="3.10.129.110">
    <property type="entry name" value="Polyketide synthase dehydratase"/>
    <property type="match status" value="1"/>
</dbReference>
<dbReference type="SMART" id="SM00823">
    <property type="entry name" value="PKS_PP"/>
    <property type="match status" value="1"/>
</dbReference>
<dbReference type="PROSITE" id="PS00012">
    <property type="entry name" value="PHOSPHOPANTETHEINE"/>
    <property type="match status" value="1"/>
</dbReference>
<evidence type="ECO:0000259" key="9">
    <source>
        <dbReference type="PROSITE" id="PS52019"/>
    </source>
</evidence>
<dbReference type="Gene3D" id="3.30.70.3290">
    <property type="match status" value="1"/>
</dbReference>
<dbReference type="Pfam" id="PF22953">
    <property type="entry name" value="SpnB_Rossmann"/>
    <property type="match status" value="1"/>
</dbReference>
<dbReference type="InterPro" id="IPR042104">
    <property type="entry name" value="PKS_dehydratase_sf"/>
</dbReference>
<reference evidence="10 11" key="1">
    <citation type="submission" date="2019-06" db="EMBL/GenBank/DDBJ databases">
        <title>Streptomyces sporangiiformans sp. nov., a novel actinomycete isolated from soil in Mount Song.</title>
        <authorList>
            <person name="Han L."/>
        </authorList>
    </citation>
    <scope>NUCLEOTIDE SEQUENCE [LARGE SCALE GENOMIC DNA]</scope>
    <source>
        <strain evidence="10 11">NEAU-SSA 1</strain>
    </source>
</reference>
<dbReference type="PANTHER" id="PTHR43775:SF51">
    <property type="entry name" value="INACTIVE PHENOLPHTHIOCEROL SYNTHESIS POLYKETIDE SYNTHASE TYPE I PKS1-RELATED"/>
    <property type="match status" value="1"/>
</dbReference>
<dbReference type="GO" id="GO:0004312">
    <property type="term" value="F:fatty acid synthase activity"/>
    <property type="evidence" value="ECO:0007669"/>
    <property type="project" value="TreeGrafter"/>
</dbReference>
<dbReference type="PROSITE" id="PS52019">
    <property type="entry name" value="PKS_MFAS_DH"/>
    <property type="match status" value="1"/>
</dbReference>
<keyword evidence="2" id="KW-0596">Phosphopantetheine</keyword>
<dbReference type="SMART" id="SM00826">
    <property type="entry name" value="PKS_DH"/>
    <property type="match status" value="1"/>
</dbReference>
<gene>
    <name evidence="10" type="ORF">FGD71_000025</name>
</gene>
<feature type="domain" description="Carrier" evidence="8">
    <location>
        <begin position="864"/>
        <end position="939"/>
    </location>
</feature>
<keyword evidence="3" id="KW-0597">Phosphoprotein</keyword>
<dbReference type="SMART" id="SM00822">
    <property type="entry name" value="PKS_KR"/>
    <property type="match status" value="1"/>
</dbReference>
<comment type="caution">
    <text evidence="7">Lacks conserved residue(s) required for the propagation of feature annotation.</text>
</comment>
<dbReference type="SMART" id="SM01294">
    <property type="entry name" value="PKS_PP_betabranch"/>
    <property type="match status" value="1"/>
</dbReference>
<dbReference type="SUPFAM" id="SSF51735">
    <property type="entry name" value="NAD(P)-binding Rossmann-fold domains"/>
    <property type="match status" value="2"/>
</dbReference>
<dbReference type="CDD" id="cd08956">
    <property type="entry name" value="KR_3_FAS_SDR_x"/>
    <property type="match status" value="1"/>
</dbReference>
<evidence type="ECO:0000313" key="10">
    <source>
        <dbReference type="EMBL" id="TPQ24189.1"/>
    </source>
</evidence>
<evidence type="ECO:0000256" key="5">
    <source>
        <dbReference type="ARBA" id="ARBA00023194"/>
    </source>
</evidence>
<dbReference type="EMBL" id="VCHX02000003">
    <property type="protein sequence ID" value="TPQ24189.1"/>
    <property type="molecule type" value="Genomic_DNA"/>
</dbReference>
<keyword evidence="6" id="KW-0511">Multifunctional enzyme</keyword>
<dbReference type="InterPro" id="IPR049900">
    <property type="entry name" value="PKS_mFAS_DH"/>
</dbReference>
<dbReference type="RefSeq" id="WP_140935770.1">
    <property type="nucleotide sequence ID" value="NZ_QXMJ01000003.1"/>
</dbReference>
<keyword evidence="5" id="KW-0045">Antibiotic biosynthesis</keyword>
<evidence type="ECO:0000259" key="8">
    <source>
        <dbReference type="PROSITE" id="PS50075"/>
    </source>
</evidence>
<dbReference type="AlphaFoldDB" id="A0A505DSG6"/>
<dbReference type="InterPro" id="IPR020807">
    <property type="entry name" value="PKS_DH"/>
</dbReference>
<proteinExistence type="predicted"/>
<dbReference type="PROSITE" id="PS50075">
    <property type="entry name" value="CARRIER"/>
    <property type="match status" value="1"/>
</dbReference>
<feature type="domain" description="PKS/mFAS DH" evidence="9">
    <location>
        <begin position="87"/>
        <end position="363"/>
    </location>
</feature>
<dbReference type="InterPro" id="IPR036291">
    <property type="entry name" value="NAD(P)-bd_dom_sf"/>
</dbReference>
<feature type="region of interest" description="C-terminal hotdog fold" evidence="7">
    <location>
        <begin position="219"/>
        <end position="363"/>
    </location>
</feature>
<dbReference type="SUPFAM" id="SSF47336">
    <property type="entry name" value="ACP-like"/>
    <property type="match status" value="1"/>
</dbReference>
<dbReference type="InterPro" id="IPR036736">
    <property type="entry name" value="ACP-like_sf"/>
</dbReference>
<protein>
    <submittedName>
        <fullName evidence="10">SDR family NAD(P)-dependent oxidoreductase</fullName>
    </submittedName>
</protein>
<dbReference type="InterPro" id="IPR057326">
    <property type="entry name" value="KR_dom"/>
</dbReference>
<dbReference type="GO" id="GO:0006633">
    <property type="term" value="P:fatty acid biosynthetic process"/>
    <property type="evidence" value="ECO:0007669"/>
    <property type="project" value="TreeGrafter"/>
</dbReference>
<feature type="region of interest" description="N-terminal hotdog fold" evidence="7">
    <location>
        <begin position="87"/>
        <end position="208"/>
    </location>
</feature>
<organism evidence="10 11">
    <name type="scientific">Streptomyces sporangiiformans</name>
    <dbReference type="NCBI Taxonomy" id="2315329"/>
    <lineage>
        <taxon>Bacteria</taxon>
        <taxon>Bacillati</taxon>
        <taxon>Actinomycetota</taxon>
        <taxon>Actinomycetes</taxon>
        <taxon>Kitasatosporales</taxon>
        <taxon>Streptomycetaceae</taxon>
        <taxon>Streptomyces</taxon>
    </lineage>
</organism>
<dbReference type="InterPro" id="IPR001227">
    <property type="entry name" value="Ac_transferase_dom_sf"/>
</dbReference>
<dbReference type="InterPro" id="IPR050091">
    <property type="entry name" value="PKS_NRPS_Biosynth_Enz"/>
</dbReference>
<evidence type="ECO:0000256" key="4">
    <source>
        <dbReference type="ARBA" id="ARBA00022679"/>
    </source>
</evidence>
<keyword evidence="4" id="KW-0808">Transferase</keyword>
<evidence type="ECO:0000256" key="3">
    <source>
        <dbReference type="ARBA" id="ARBA00022553"/>
    </source>
</evidence>
<dbReference type="Pfam" id="PF08659">
    <property type="entry name" value="KR"/>
    <property type="match status" value="1"/>
</dbReference>
<comment type="pathway">
    <text evidence="1">Antibiotic biosynthesis.</text>
</comment>
<dbReference type="Gene3D" id="3.40.366.10">
    <property type="entry name" value="Malonyl-Coenzyme A Acyl Carrier Protein, domain 2"/>
    <property type="match status" value="1"/>
</dbReference>
<dbReference type="InterPro" id="IPR049552">
    <property type="entry name" value="PKS_DH_N"/>
</dbReference>
<dbReference type="GO" id="GO:0031177">
    <property type="term" value="F:phosphopantetheine binding"/>
    <property type="evidence" value="ECO:0007669"/>
    <property type="project" value="InterPro"/>
</dbReference>
<evidence type="ECO:0000256" key="1">
    <source>
        <dbReference type="ARBA" id="ARBA00004792"/>
    </source>
</evidence>
<dbReference type="Gene3D" id="1.10.1200.10">
    <property type="entry name" value="ACP-like"/>
    <property type="match status" value="1"/>
</dbReference>
<dbReference type="Proteomes" id="UP000317378">
    <property type="component" value="Unassembled WGS sequence"/>
</dbReference>
<dbReference type="InterPro" id="IPR006162">
    <property type="entry name" value="Ppantetheine_attach_site"/>
</dbReference>
<dbReference type="InterPro" id="IPR013968">
    <property type="entry name" value="PKS_KR"/>
</dbReference>
<evidence type="ECO:0000256" key="7">
    <source>
        <dbReference type="PROSITE-ProRule" id="PRU01363"/>
    </source>
</evidence>
<keyword evidence="11" id="KW-1185">Reference proteome</keyword>
<comment type="caution">
    <text evidence="10">The sequence shown here is derived from an EMBL/GenBank/DDBJ whole genome shotgun (WGS) entry which is preliminary data.</text>
</comment>
<dbReference type="InterPro" id="IPR049551">
    <property type="entry name" value="PKS_DH_C"/>
</dbReference>